<keyword evidence="2" id="KW-1185">Reference proteome</keyword>
<dbReference type="EMBL" id="LT629740">
    <property type="protein sequence ID" value="SDT35626.1"/>
    <property type="molecule type" value="Genomic_DNA"/>
</dbReference>
<evidence type="ECO:0000313" key="1">
    <source>
        <dbReference type="EMBL" id="SDT35626.1"/>
    </source>
</evidence>
<dbReference type="RefSeq" id="WP_091374938.1">
    <property type="nucleotide sequence ID" value="NZ_LT629740.1"/>
</dbReference>
<name>A0A1H1ZQU5_MUCMA</name>
<protein>
    <submittedName>
        <fullName evidence="1">Uncharacterized protein</fullName>
    </submittedName>
</protein>
<proteinExistence type="predicted"/>
<accession>A0A1H1ZQU5</accession>
<reference evidence="1 2" key="1">
    <citation type="submission" date="2016-10" db="EMBL/GenBank/DDBJ databases">
        <authorList>
            <person name="de Groot N.N."/>
        </authorList>
    </citation>
    <scope>NUCLEOTIDE SEQUENCE [LARGE SCALE GENOMIC DNA]</scope>
    <source>
        <strain evidence="1 2">MP1X4</strain>
    </source>
</reference>
<organism evidence="1 2">
    <name type="scientific">Mucilaginibacter mallensis</name>
    <dbReference type="NCBI Taxonomy" id="652787"/>
    <lineage>
        <taxon>Bacteria</taxon>
        <taxon>Pseudomonadati</taxon>
        <taxon>Bacteroidota</taxon>
        <taxon>Sphingobacteriia</taxon>
        <taxon>Sphingobacteriales</taxon>
        <taxon>Sphingobacteriaceae</taxon>
        <taxon>Mucilaginibacter</taxon>
    </lineage>
</organism>
<gene>
    <name evidence="1" type="ORF">SAMN05216490_3197</name>
</gene>
<dbReference type="Proteomes" id="UP000199679">
    <property type="component" value="Chromosome I"/>
</dbReference>
<dbReference type="OrthoDB" id="798034at2"/>
<evidence type="ECO:0000313" key="2">
    <source>
        <dbReference type="Proteomes" id="UP000199679"/>
    </source>
</evidence>
<sequence length="115" mass="14023">MERNRKTGTRPNLKTKQFSTLHIEIFEQILVSGKTNWELNKQFGYTKRSHCIVDHSRKVMYKLLALEKLTREENMEKVIYPRIYKFWWKRLLDNNRQALLTNAIMPEYYEEINVN</sequence>
<dbReference type="STRING" id="652787.SAMN05216490_3197"/>
<dbReference type="AlphaFoldDB" id="A0A1H1ZQU5"/>